<evidence type="ECO:0000256" key="3">
    <source>
        <dbReference type="ARBA" id="ARBA00022692"/>
    </source>
</evidence>
<dbReference type="InterPro" id="IPR050360">
    <property type="entry name" value="MFS_Sugar_Transporters"/>
</dbReference>
<dbReference type="SUPFAM" id="SSF103473">
    <property type="entry name" value="MFS general substrate transporter"/>
    <property type="match status" value="1"/>
</dbReference>
<gene>
    <name evidence="8" type="ORF">GMOD_00005480</name>
</gene>
<dbReference type="InterPro" id="IPR020846">
    <property type="entry name" value="MFS_dom"/>
</dbReference>
<evidence type="ECO:0000259" key="7">
    <source>
        <dbReference type="PROSITE" id="PS50850"/>
    </source>
</evidence>
<feature type="domain" description="Major facilitator superfamily (MFS) profile" evidence="7">
    <location>
        <begin position="1"/>
        <end position="260"/>
    </location>
</feature>
<dbReference type="OrthoDB" id="6612291at2759"/>
<name>A0A3M7LVU1_9PLEO</name>
<keyword evidence="5 6" id="KW-0472">Membrane</keyword>
<evidence type="ECO:0000256" key="4">
    <source>
        <dbReference type="ARBA" id="ARBA00022989"/>
    </source>
</evidence>
<evidence type="ECO:0000256" key="6">
    <source>
        <dbReference type="SAM" id="Phobius"/>
    </source>
</evidence>
<dbReference type="GO" id="GO:0016020">
    <property type="term" value="C:membrane"/>
    <property type="evidence" value="ECO:0007669"/>
    <property type="project" value="UniProtKB-SubCell"/>
</dbReference>
<keyword evidence="3 6" id="KW-0812">Transmembrane</keyword>
<dbReference type="Proteomes" id="UP000265663">
    <property type="component" value="Unassembled WGS sequence"/>
</dbReference>
<dbReference type="InterPro" id="IPR036259">
    <property type="entry name" value="MFS_trans_sf"/>
</dbReference>
<feature type="transmembrane region" description="Helical" evidence="6">
    <location>
        <begin position="71"/>
        <end position="88"/>
    </location>
</feature>
<feature type="transmembrane region" description="Helical" evidence="6">
    <location>
        <begin position="236"/>
        <end position="256"/>
    </location>
</feature>
<dbReference type="InterPro" id="IPR005828">
    <property type="entry name" value="MFS_sugar_transport-like"/>
</dbReference>
<dbReference type="PANTHER" id="PTHR48022:SF2">
    <property type="entry name" value="PLASTIDIC GLUCOSE TRANSPORTER 4"/>
    <property type="match status" value="1"/>
</dbReference>
<evidence type="ECO:0000256" key="2">
    <source>
        <dbReference type="ARBA" id="ARBA00010992"/>
    </source>
</evidence>
<feature type="transmembrane region" description="Helical" evidence="6">
    <location>
        <begin position="207"/>
        <end position="230"/>
    </location>
</feature>
<evidence type="ECO:0000256" key="1">
    <source>
        <dbReference type="ARBA" id="ARBA00004141"/>
    </source>
</evidence>
<dbReference type="PROSITE" id="PS50850">
    <property type="entry name" value="MFS"/>
    <property type="match status" value="1"/>
</dbReference>
<feature type="transmembrane region" description="Helical" evidence="6">
    <location>
        <begin position="37"/>
        <end position="59"/>
    </location>
</feature>
<sequence>MVCKSISNIGIGELLVAGITYGAGCAPANKRGLLMGLYNICLAIGNVASAAVCAGSATLSTSNNWQWKTPIACQFPLSLALGCAILLFPDSPRWLLVKGREDEARRALSKFSGLDPKSDAITRQIHDIQSYIEAEDSAAETSSWTEIYRGPDLRRTLVSAFVVPYTALFLEDVGLKNPFVTNVIINVCILAGSFPGPFIMEYGGRRFALLCGYSVMASSMLIFSVVSSGIGAESPVSHNVLVAFLCIWSFAFGAFVSPSA</sequence>
<dbReference type="EMBL" id="KE747806">
    <property type="protein sequence ID" value="RMZ66344.1"/>
    <property type="molecule type" value="Genomic_DNA"/>
</dbReference>
<evidence type="ECO:0000313" key="9">
    <source>
        <dbReference type="Proteomes" id="UP000265663"/>
    </source>
</evidence>
<reference evidence="8 9" key="1">
    <citation type="journal article" date="2014" name="PLoS ONE">
        <title>De novo Genome Assembly of the Fungal Plant Pathogen Pyrenophora semeniperda.</title>
        <authorList>
            <person name="Soliai M.M."/>
            <person name="Meyer S.E."/>
            <person name="Udall J.A."/>
            <person name="Elzinga D.E."/>
            <person name="Hermansen R.A."/>
            <person name="Bodily P.M."/>
            <person name="Hart A.A."/>
            <person name="Coleman C.E."/>
        </authorList>
    </citation>
    <scope>NUCLEOTIDE SEQUENCE [LARGE SCALE GENOMIC DNA]</scope>
    <source>
        <strain evidence="8 9">CCB06</strain>
        <tissue evidence="8">Mycelium</tissue>
    </source>
</reference>
<comment type="subcellular location">
    <subcellularLocation>
        <location evidence="1">Membrane</location>
        <topology evidence="1">Multi-pass membrane protein</topology>
    </subcellularLocation>
</comment>
<evidence type="ECO:0000256" key="5">
    <source>
        <dbReference type="ARBA" id="ARBA00023136"/>
    </source>
</evidence>
<comment type="similarity">
    <text evidence="2">Belongs to the major facilitator superfamily. Sugar transporter (TC 2.A.1.1) family.</text>
</comment>
<keyword evidence="4 6" id="KW-1133">Transmembrane helix</keyword>
<keyword evidence="9" id="KW-1185">Reference proteome</keyword>
<protein>
    <submittedName>
        <fullName evidence="8">Major facilitator superfamily domain general substrate transporter</fullName>
    </submittedName>
</protein>
<dbReference type="AlphaFoldDB" id="A0A3M7LVU1"/>
<dbReference type="Pfam" id="PF00083">
    <property type="entry name" value="Sugar_tr"/>
    <property type="match status" value="1"/>
</dbReference>
<proteinExistence type="inferred from homology"/>
<evidence type="ECO:0000313" key="8">
    <source>
        <dbReference type="EMBL" id="RMZ66344.1"/>
    </source>
</evidence>
<organism evidence="8 9">
    <name type="scientific">Pyrenophora seminiperda CCB06</name>
    <dbReference type="NCBI Taxonomy" id="1302712"/>
    <lineage>
        <taxon>Eukaryota</taxon>
        <taxon>Fungi</taxon>
        <taxon>Dikarya</taxon>
        <taxon>Ascomycota</taxon>
        <taxon>Pezizomycotina</taxon>
        <taxon>Dothideomycetes</taxon>
        <taxon>Pleosporomycetidae</taxon>
        <taxon>Pleosporales</taxon>
        <taxon>Pleosporineae</taxon>
        <taxon>Pleosporaceae</taxon>
        <taxon>Pyrenophora</taxon>
    </lineage>
</organism>
<accession>A0A3M7LVU1</accession>
<dbReference type="PANTHER" id="PTHR48022">
    <property type="entry name" value="PLASTIDIC GLUCOSE TRANSPORTER 4"/>
    <property type="match status" value="1"/>
</dbReference>
<dbReference type="GO" id="GO:0005351">
    <property type="term" value="F:carbohydrate:proton symporter activity"/>
    <property type="evidence" value="ECO:0007669"/>
    <property type="project" value="TreeGrafter"/>
</dbReference>
<dbReference type="Gene3D" id="1.20.1250.20">
    <property type="entry name" value="MFS general substrate transporter like domains"/>
    <property type="match status" value="1"/>
</dbReference>